<keyword evidence="3" id="KW-1185">Reference proteome</keyword>
<dbReference type="InterPro" id="IPR027417">
    <property type="entry name" value="P-loop_NTPase"/>
</dbReference>
<dbReference type="Pfam" id="PF05729">
    <property type="entry name" value="NACHT"/>
    <property type="match status" value="1"/>
</dbReference>
<dbReference type="EMBL" id="JAECZA010000212">
    <property type="protein sequence ID" value="MBH8575868.1"/>
    <property type="molecule type" value="Genomic_DNA"/>
</dbReference>
<gene>
    <name evidence="2" type="ORF">I8752_23275</name>
</gene>
<dbReference type="InterPro" id="IPR054501">
    <property type="entry name" value="NCH2"/>
</dbReference>
<dbReference type="Pfam" id="PF22727">
    <property type="entry name" value="NCH2"/>
    <property type="match status" value="1"/>
</dbReference>
<dbReference type="Proteomes" id="UP000662314">
    <property type="component" value="Unassembled WGS sequence"/>
</dbReference>
<dbReference type="AlphaFoldDB" id="A0A8J7I7Y0"/>
<dbReference type="PANTHER" id="PTHR46844">
    <property type="entry name" value="SLR5058 PROTEIN"/>
    <property type="match status" value="1"/>
</dbReference>
<name>A0A8J7I7Y0_9NOST</name>
<dbReference type="RefSeq" id="WP_214434627.1">
    <property type="nucleotide sequence ID" value="NZ_CAWPUQ010000137.1"/>
</dbReference>
<accession>A0A8J7I7Y0</accession>
<sequence length="839" mass="97769">MSKRSSQLSTEGYQIAQKALESKGWTKEFLASELDLSSGTIHKFFTRKPVDKENFAKICVALQIATQEVIDISKFQNKESIDKLVADIRQKYQNSIIQRCGTMKVLDMTYPIEINHIYTTVNILDKITGRQRKSIDELTQKFDRNNFDRLGLPQVVEKRVPGLEAVKKYHKLLVLGKPGSGKTTFLKHLAIQCISEQIFSNYLPIFLSLKEFADTDVKLKLLDYICQKLADDKVDNNSVISLFESGRVLLLLDGLDEVQQQADNYVVREIRDFSQRFSMNRFVLTCRIAAKEYTFEQFTEVEVADFDQEQIQSFATKWFTAKNSNFDEIFIEQLQENSSVYELATSPILLTLLCIEFEDAGDFPRTRTELYQRATHTLLRRWDAKRFIKRDDVYKHLSVIHKENLLSHLALITFEKGEYFWKQQDVQKYIASYIINFPESPQNIEALLLDSEAVLKSIEAQHGLLIERAREIYSFSHLTFHEYFTAKEIVAKANPEIFNDPSLLNLIKYVFYKQWHEVFLLTSEMLKSADVLLLSMKIQIDKAASHNRHLQELLAWANQKSIQVSSSHHPAAIRAFYLCLAAGICILDNTSYPFLEDWEFLELSDLLELLDSNIQLSFYIGNALGFGMGNFHAPLELVDSNLALDINLAHARAQASLLYRIANRDIENENFTSIILCQADDYEYSESDEEMINKHPIDDNNFFNLDKALYAAINLIDNQEFFDEVVKLYEELPQGVYDHWDEYYQWYKNNSGAWANRLKELNKKYRNIDYDWPLNNAKEWGLLRAYCYANKLLLDCLNTHCYVSLDTRQYIQETLLLPFNEIEKMMEIERKKLLNRDEI</sequence>
<comment type="caution">
    <text evidence="2">The sequence shown here is derived from an EMBL/GenBank/DDBJ whole genome shotgun (WGS) entry which is preliminary data.</text>
</comment>
<evidence type="ECO:0000259" key="1">
    <source>
        <dbReference type="PROSITE" id="PS50837"/>
    </source>
</evidence>
<dbReference type="InterPro" id="IPR007111">
    <property type="entry name" value="NACHT_NTPase"/>
</dbReference>
<organism evidence="2 3">
    <name type="scientific">Dendronalium phyllosphericum CENA369</name>
    <dbReference type="NCBI Taxonomy" id="1725256"/>
    <lineage>
        <taxon>Bacteria</taxon>
        <taxon>Bacillati</taxon>
        <taxon>Cyanobacteriota</taxon>
        <taxon>Cyanophyceae</taxon>
        <taxon>Nostocales</taxon>
        <taxon>Nostocaceae</taxon>
        <taxon>Dendronalium</taxon>
        <taxon>Dendronalium phyllosphericum</taxon>
    </lineage>
</organism>
<dbReference type="PANTHER" id="PTHR46844:SF1">
    <property type="entry name" value="SLR5058 PROTEIN"/>
    <property type="match status" value="1"/>
</dbReference>
<proteinExistence type="predicted"/>
<dbReference type="Gene3D" id="3.40.50.300">
    <property type="entry name" value="P-loop containing nucleotide triphosphate hydrolases"/>
    <property type="match status" value="1"/>
</dbReference>
<evidence type="ECO:0000313" key="2">
    <source>
        <dbReference type="EMBL" id="MBH8575868.1"/>
    </source>
</evidence>
<evidence type="ECO:0000313" key="3">
    <source>
        <dbReference type="Proteomes" id="UP000662314"/>
    </source>
</evidence>
<protein>
    <submittedName>
        <fullName evidence="2">NACHT domain-containing NTPase</fullName>
    </submittedName>
</protein>
<dbReference type="SUPFAM" id="SSF52540">
    <property type="entry name" value="P-loop containing nucleoside triphosphate hydrolases"/>
    <property type="match status" value="2"/>
</dbReference>
<dbReference type="PROSITE" id="PS50837">
    <property type="entry name" value="NACHT"/>
    <property type="match status" value="1"/>
</dbReference>
<reference evidence="2 3" key="1">
    <citation type="journal article" date="2021" name="Int. J. Syst. Evol. Microbiol.">
        <title>Amazonocrinis nigriterrae gen. nov., sp. nov., Atlanticothrix silvestris gen. nov., sp. nov. and Dendronalium phyllosphericum gen. nov., sp. nov., nostocacean cyanobacteria from Brazilian environments.</title>
        <authorList>
            <person name="Alvarenga D.O."/>
            <person name="Andreote A.P.D."/>
            <person name="Branco L.H.Z."/>
            <person name="Delbaje E."/>
            <person name="Cruz R.B."/>
            <person name="Varani A.M."/>
            <person name="Fiore M.F."/>
        </authorList>
    </citation>
    <scope>NUCLEOTIDE SEQUENCE [LARGE SCALE GENOMIC DNA]</scope>
    <source>
        <strain evidence="2 3">CENA369</strain>
    </source>
</reference>
<feature type="domain" description="NACHT" evidence="1">
    <location>
        <begin position="170"/>
        <end position="287"/>
    </location>
</feature>